<dbReference type="AlphaFoldDB" id="A0A6P4FFQ7"/>
<dbReference type="RefSeq" id="XP_016986208.1">
    <property type="nucleotide sequence ID" value="XM_017130719.1"/>
</dbReference>
<evidence type="ECO:0000313" key="1">
    <source>
        <dbReference type="RefSeq" id="XP_016986208.1"/>
    </source>
</evidence>
<name>A0A6P4FFQ7_DRORH</name>
<gene>
    <name evidence="1" type="primary">LOC108049519</name>
</gene>
<sequence length="87" mass="9213">MGSTTVSASNVISADSSVASSVSLDEDIEDSSPIKVKKKDEGQVIKKEAVSTSSKASPFGYENSTPSLVMLHINTTGEHRKLFISPQ</sequence>
<accession>A0A6P4FFQ7</accession>
<reference evidence="1" key="1">
    <citation type="submission" date="2025-08" db="UniProtKB">
        <authorList>
            <consortium name="RefSeq"/>
        </authorList>
    </citation>
    <scope>IDENTIFICATION</scope>
</reference>
<organism evidence="1">
    <name type="scientific">Drosophila rhopaloa</name>
    <name type="common">Fruit fly</name>
    <dbReference type="NCBI Taxonomy" id="1041015"/>
    <lineage>
        <taxon>Eukaryota</taxon>
        <taxon>Metazoa</taxon>
        <taxon>Ecdysozoa</taxon>
        <taxon>Arthropoda</taxon>
        <taxon>Hexapoda</taxon>
        <taxon>Insecta</taxon>
        <taxon>Pterygota</taxon>
        <taxon>Neoptera</taxon>
        <taxon>Endopterygota</taxon>
        <taxon>Diptera</taxon>
        <taxon>Brachycera</taxon>
        <taxon>Muscomorpha</taxon>
        <taxon>Ephydroidea</taxon>
        <taxon>Drosophilidae</taxon>
        <taxon>Drosophila</taxon>
        <taxon>Sophophora</taxon>
    </lineage>
</organism>
<dbReference type="OrthoDB" id="6159439at2759"/>
<protein>
    <submittedName>
        <fullName evidence="1">Homeotic protein proboscipedia-like</fullName>
    </submittedName>
</protein>
<proteinExistence type="predicted"/>